<accession>A0A119MID9</accession>
<dbReference type="Proteomes" id="UP000062998">
    <property type="component" value="Unassembled WGS sequence"/>
</dbReference>
<proteinExistence type="predicted"/>
<name>A0A119MID9_9BURK</name>
<dbReference type="OrthoDB" id="9978020at2"/>
<protein>
    <recommendedName>
        <fullName evidence="3">Endonuclease/exonuclease/phosphatase domain-containing protein</fullName>
    </recommendedName>
</protein>
<organism evidence="1 2">
    <name type="scientific">Burkholderia ubonensis</name>
    <dbReference type="NCBI Taxonomy" id="101571"/>
    <lineage>
        <taxon>Bacteria</taxon>
        <taxon>Pseudomonadati</taxon>
        <taxon>Pseudomonadota</taxon>
        <taxon>Betaproteobacteria</taxon>
        <taxon>Burkholderiales</taxon>
        <taxon>Burkholderiaceae</taxon>
        <taxon>Burkholderia</taxon>
        <taxon>Burkholderia cepacia complex</taxon>
    </lineage>
</organism>
<evidence type="ECO:0000313" key="1">
    <source>
        <dbReference type="EMBL" id="KWD95496.1"/>
    </source>
</evidence>
<evidence type="ECO:0008006" key="3">
    <source>
        <dbReference type="Google" id="ProtNLM"/>
    </source>
</evidence>
<dbReference type="Gene3D" id="3.60.10.10">
    <property type="entry name" value="Endonuclease/exonuclease/phosphatase"/>
    <property type="match status" value="1"/>
</dbReference>
<dbReference type="RefSeq" id="WP_060326947.1">
    <property type="nucleotide sequence ID" value="NZ_CP013464.1"/>
</dbReference>
<gene>
    <name evidence="1" type="ORF">WL73_02260</name>
</gene>
<evidence type="ECO:0000313" key="2">
    <source>
        <dbReference type="Proteomes" id="UP000062998"/>
    </source>
</evidence>
<dbReference type="AlphaFoldDB" id="A0A119MID9"/>
<sequence>MKIFYMNQGGGGHWGAVPYSEFDLVLLAESPKSAKSADLRDAKQGFALNWSGGNPLMSVQQKANLGRIISGITDLDVSAQQVRPLVTFKICGDDVRVVFVHLKSGNVRYATDALNAAVSAIIDKGQFGHQGTQKTLWIGDFNRANDSELIRRCDARVLFAGGGHHEWDLDRVYASGDWAGYKCTVEPQSFSGADHNHIGVGISIDRTG</sequence>
<dbReference type="SUPFAM" id="SSF56219">
    <property type="entry name" value="DNase I-like"/>
    <property type="match status" value="1"/>
</dbReference>
<dbReference type="EMBL" id="LPIX01000095">
    <property type="protein sequence ID" value="KWD95496.1"/>
    <property type="molecule type" value="Genomic_DNA"/>
</dbReference>
<comment type="caution">
    <text evidence="1">The sequence shown here is derived from an EMBL/GenBank/DDBJ whole genome shotgun (WGS) entry which is preliminary data.</text>
</comment>
<reference evidence="1 2" key="1">
    <citation type="submission" date="2015-11" db="EMBL/GenBank/DDBJ databases">
        <title>Expanding the genomic diversity of Burkholderia species for the development of highly accurate diagnostics.</title>
        <authorList>
            <person name="Sahl J."/>
            <person name="Keim P."/>
            <person name="Wagner D."/>
        </authorList>
    </citation>
    <scope>NUCLEOTIDE SEQUENCE [LARGE SCALE GENOMIC DNA]</scope>
    <source>
        <strain evidence="1 2">MSMB2167WGS</strain>
    </source>
</reference>
<dbReference type="InterPro" id="IPR036691">
    <property type="entry name" value="Endo/exonu/phosph_ase_sf"/>
</dbReference>